<evidence type="ECO:0000256" key="1">
    <source>
        <dbReference type="SAM" id="MobiDB-lite"/>
    </source>
</evidence>
<evidence type="ECO:0000256" key="2">
    <source>
        <dbReference type="SAM" id="Phobius"/>
    </source>
</evidence>
<dbReference type="InterPro" id="IPR018911">
    <property type="entry name" value="Gmad2_Ig-like_dom"/>
</dbReference>
<protein>
    <recommendedName>
        <fullName evidence="7">Sporulation and spore germination protein</fullName>
    </recommendedName>
</protein>
<evidence type="ECO:0008006" key="7">
    <source>
        <dbReference type="Google" id="ProtNLM"/>
    </source>
</evidence>
<feature type="compositionally biased region" description="Low complexity" evidence="1">
    <location>
        <begin position="86"/>
        <end position="100"/>
    </location>
</feature>
<keyword evidence="6" id="KW-1185">Reference proteome</keyword>
<comment type="caution">
    <text evidence="5">The sequence shown here is derived from an EMBL/GenBank/DDBJ whole genome shotgun (WGS) entry which is preliminary data.</text>
</comment>
<evidence type="ECO:0000313" key="6">
    <source>
        <dbReference type="Proteomes" id="UP001500542"/>
    </source>
</evidence>
<name>A0ABP4CDL7_9ACTN</name>
<dbReference type="Pfam" id="PF10646">
    <property type="entry name" value="Germane"/>
    <property type="match status" value="1"/>
</dbReference>
<dbReference type="EMBL" id="BAAAHK010000027">
    <property type="protein sequence ID" value="GAA0963329.1"/>
    <property type="molecule type" value="Genomic_DNA"/>
</dbReference>
<organism evidence="5 6">
    <name type="scientific">Kribbella koreensis</name>
    <dbReference type="NCBI Taxonomy" id="57909"/>
    <lineage>
        <taxon>Bacteria</taxon>
        <taxon>Bacillati</taxon>
        <taxon>Actinomycetota</taxon>
        <taxon>Actinomycetes</taxon>
        <taxon>Propionibacteriales</taxon>
        <taxon>Kribbellaceae</taxon>
        <taxon>Kribbella</taxon>
    </lineage>
</organism>
<feature type="region of interest" description="Disordered" evidence="1">
    <location>
        <begin position="78"/>
        <end position="124"/>
    </location>
</feature>
<dbReference type="InterPro" id="IPR019606">
    <property type="entry name" value="GerMN"/>
</dbReference>
<proteinExistence type="predicted"/>
<accession>A0ABP4CDL7</accession>
<keyword evidence="2" id="KW-0472">Membrane</keyword>
<gene>
    <name evidence="5" type="ORF">GCM10009554_82490</name>
</gene>
<evidence type="ECO:0000259" key="3">
    <source>
        <dbReference type="Pfam" id="PF10646"/>
    </source>
</evidence>
<feature type="domain" description="GerMN" evidence="3">
    <location>
        <begin position="142"/>
        <end position="254"/>
    </location>
</feature>
<dbReference type="Pfam" id="PF10648">
    <property type="entry name" value="Gmad2"/>
    <property type="match status" value="1"/>
</dbReference>
<feature type="domain" description="Bacterial spore germination immunoglobulin-like" evidence="4">
    <location>
        <begin position="281"/>
        <end position="360"/>
    </location>
</feature>
<sequence length="373" mass="40340">MSNHGDDPFDELMRRSLAEEADRIEPADGLHEIQARVRTQRAPVSRRPWVITTGAAVLGTAAAIGAFAVLNDNTKTADEPSIAGGPDTTTSASADPSTAPTLPPTPKPVPTTKAPTVAPTTGPVDKTRAIQEPAVKQKAVPIYWLGKVVGNKNGPDYRLYRTWQSINGRPAEEAVRLMTMSKVAGDPDYVSPWDGAAINSVRYTDDLILVDFKRLPDATLEPDMADVAAQQLVYTVQGALGQSRSPVQVTEDGRTPSSLFGVIDTNEPLQRAQALNVQAMVWIETPANNQTVTEPFKVTGTAAAYEATVDWKATNLKTKAVVKNFTMTREGMKFSDYGFTPKLGAGEWLLEVYLTSPEDGHITDTDSKTIYVK</sequence>
<keyword evidence="2" id="KW-1133">Transmembrane helix</keyword>
<feature type="transmembrane region" description="Helical" evidence="2">
    <location>
        <begin position="48"/>
        <end position="70"/>
    </location>
</feature>
<dbReference type="RefSeq" id="WP_343984010.1">
    <property type="nucleotide sequence ID" value="NZ_BAAAHK010000027.1"/>
</dbReference>
<feature type="compositionally biased region" description="Low complexity" evidence="1">
    <location>
        <begin position="110"/>
        <end position="124"/>
    </location>
</feature>
<keyword evidence="2" id="KW-0812">Transmembrane</keyword>
<dbReference type="Proteomes" id="UP001500542">
    <property type="component" value="Unassembled WGS sequence"/>
</dbReference>
<reference evidence="6" key="1">
    <citation type="journal article" date="2019" name="Int. J. Syst. Evol. Microbiol.">
        <title>The Global Catalogue of Microorganisms (GCM) 10K type strain sequencing project: providing services to taxonomists for standard genome sequencing and annotation.</title>
        <authorList>
            <consortium name="The Broad Institute Genomics Platform"/>
            <consortium name="The Broad Institute Genome Sequencing Center for Infectious Disease"/>
            <person name="Wu L."/>
            <person name="Ma J."/>
        </authorList>
    </citation>
    <scope>NUCLEOTIDE SEQUENCE [LARGE SCALE GENOMIC DNA]</scope>
    <source>
        <strain evidence="6">JCM 10977</strain>
    </source>
</reference>
<evidence type="ECO:0000313" key="5">
    <source>
        <dbReference type="EMBL" id="GAA0963329.1"/>
    </source>
</evidence>
<evidence type="ECO:0000259" key="4">
    <source>
        <dbReference type="Pfam" id="PF10648"/>
    </source>
</evidence>